<keyword evidence="1" id="KW-0732">Signal</keyword>
<protein>
    <recommendedName>
        <fullName evidence="4">EF-hand domain-containing protein</fullName>
    </recommendedName>
</protein>
<dbReference type="PROSITE" id="PS00018">
    <property type="entry name" value="EF_HAND_1"/>
    <property type="match status" value="1"/>
</dbReference>
<evidence type="ECO:0000313" key="3">
    <source>
        <dbReference type="Proteomes" id="UP001302274"/>
    </source>
</evidence>
<evidence type="ECO:0008006" key="4">
    <source>
        <dbReference type="Google" id="ProtNLM"/>
    </source>
</evidence>
<name>A0ABU5W3S3_9BACT</name>
<sequence length="636" mass="72214">MKKLKVILAGASILFFGSCAFKNEDSASTTTQTSTTVELKIDPNGDSDGDGVIDQEELNVGRNPFLADLPDLKVRFLQNYKIEISYHKIGSDKVVSFVVDTKVNDTDPDYKFRVGKVFARSHALRAAASFGRFSSHSSGKIEEKDYSWVSYPELDPKFFNQKALEFRTILDSGIEVDNIKITLSNQARLMESPLFKEIKDLKLNFYYLNHNTENYEILSSTLVERHFQGGVYETFDVVIENAPLSLLKDSFFKRGEFIISEVDDYVIPDKGTSYKTLLASVRAKSLPVLLETPLEEKLYYVASTSEGISFQNILKTVFDRNYKIENDQLLKIGQFENNLGTFTHLREVQDKDKLGNWFVMTNELKKNYLDHSFINQDRIVLAYITGSDLSEQQQESIYSYREKVDSNKNESIIPIGNVTPNSRIDIQLKPLSRFGREITKVTENFSRPGGSCGNNCIQLAMNCSWLVNTFKDYNEPFNFSPDLTGEGEKLDLVVNGEAFSVKDLLKEKKISIYKTEIGTHLTIQDINKIKELNDFDENSLSLRVRAFVGNDFFGVKLVDMGGFWRGVGGCPFNTPAVAEKYKTQISKETREIGEISWLINDLANRGYAYKFSLIDSGAYYQEISFGVSSVIQNFYN</sequence>
<gene>
    <name evidence="2" type="ORF">SHI21_19620</name>
</gene>
<feature type="signal peptide" evidence="1">
    <location>
        <begin position="1"/>
        <end position="22"/>
    </location>
</feature>
<dbReference type="InterPro" id="IPR018247">
    <property type="entry name" value="EF_Hand_1_Ca_BS"/>
</dbReference>
<dbReference type="EMBL" id="JAYGJQ010000003">
    <property type="protein sequence ID" value="MEA9358455.1"/>
    <property type="molecule type" value="Genomic_DNA"/>
</dbReference>
<comment type="caution">
    <text evidence="2">The sequence shown here is derived from an EMBL/GenBank/DDBJ whole genome shotgun (WGS) entry which is preliminary data.</text>
</comment>
<reference evidence="2 3" key="1">
    <citation type="submission" date="2023-11" db="EMBL/GenBank/DDBJ databases">
        <title>A Novel Polar Bacteriovorax (B. antarcticus) Isolated from the Biocrust in Antarctica.</title>
        <authorList>
            <person name="Mun W."/>
            <person name="Choi S.Y."/>
            <person name="Mitchell R.J."/>
        </authorList>
    </citation>
    <scope>NUCLEOTIDE SEQUENCE [LARGE SCALE GENOMIC DNA]</scope>
    <source>
        <strain evidence="2 3">PP10</strain>
    </source>
</reference>
<dbReference type="PROSITE" id="PS51257">
    <property type="entry name" value="PROKAR_LIPOPROTEIN"/>
    <property type="match status" value="1"/>
</dbReference>
<proteinExistence type="predicted"/>
<dbReference type="Proteomes" id="UP001302274">
    <property type="component" value="Unassembled WGS sequence"/>
</dbReference>
<accession>A0ABU5W3S3</accession>
<keyword evidence="3" id="KW-1185">Reference proteome</keyword>
<evidence type="ECO:0000313" key="2">
    <source>
        <dbReference type="EMBL" id="MEA9358455.1"/>
    </source>
</evidence>
<feature type="chain" id="PRO_5046747585" description="EF-hand domain-containing protein" evidence="1">
    <location>
        <begin position="23"/>
        <end position="636"/>
    </location>
</feature>
<dbReference type="RefSeq" id="WP_323578865.1">
    <property type="nucleotide sequence ID" value="NZ_JAYGJQ010000003.1"/>
</dbReference>
<organism evidence="2 3">
    <name type="scientific">Bacteriovorax antarcticus</name>
    <dbReference type="NCBI Taxonomy" id="3088717"/>
    <lineage>
        <taxon>Bacteria</taxon>
        <taxon>Pseudomonadati</taxon>
        <taxon>Bdellovibrionota</taxon>
        <taxon>Bacteriovoracia</taxon>
        <taxon>Bacteriovoracales</taxon>
        <taxon>Bacteriovoracaceae</taxon>
        <taxon>Bacteriovorax</taxon>
    </lineage>
</organism>
<evidence type="ECO:0000256" key="1">
    <source>
        <dbReference type="SAM" id="SignalP"/>
    </source>
</evidence>